<dbReference type="Proteomes" id="UP000548978">
    <property type="component" value="Unassembled WGS sequence"/>
</dbReference>
<evidence type="ECO:0000313" key="1">
    <source>
        <dbReference type="EMBL" id="MBB5659869.1"/>
    </source>
</evidence>
<organism evidence="1 2">
    <name type="scientific">Brevundimonas halotolerans</name>
    <dbReference type="NCBI Taxonomy" id="69670"/>
    <lineage>
        <taxon>Bacteria</taxon>
        <taxon>Pseudomonadati</taxon>
        <taxon>Pseudomonadota</taxon>
        <taxon>Alphaproteobacteria</taxon>
        <taxon>Caulobacterales</taxon>
        <taxon>Caulobacteraceae</taxon>
        <taxon>Brevundimonas</taxon>
    </lineage>
</organism>
<keyword evidence="2" id="KW-1185">Reference proteome</keyword>
<reference evidence="1 2" key="1">
    <citation type="submission" date="2020-08" db="EMBL/GenBank/DDBJ databases">
        <title>Genomic Encyclopedia of Type Strains, Phase IV (KMG-IV): sequencing the most valuable type-strain genomes for metagenomic binning, comparative biology and taxonomic classification.</title>
        <authorList>
            <person name="Goeker M."/>
        </authorList>
    </citation>
    <scope>NUCLEOTIDE SEQUENCE [LARGE SCALE GENOMIC DNA]</scope>
    <source>
        <strain evidence="1 2">DSM 24448</strain>
    </source>
</reference>
<dbReference type="PANTHER" id="PTHR35580">
    <property type="entry name" value="CELL SURFACE GLYCOPROTEIN (S-LAYER PROTEIN)-LIKE PROTEIN"/>
    <property type="match status" value="1"/>
</dbReference>
<protein>
    <submittedName>
        <fullName evidence="1">Uncharacterized protein</fullName>
    </submittedName>
</protein>
<dbReference type="EMBL" id="JACIJB010000001">
    <property type="protein sequence ID" value="MBB5659869.1"/>
    <property type="molecule type" value="Genomic_DNA"/>
</dbReference>
<accession>A0A7W9A1U9</accession>
<sequence>MIDNSYLLGLFGGTSTFSSGGALGASALAPKKAQPTPPWSSGAVVPEADTLVRSALGGRRLIDENAAKLDVTSASEDYRRLFALYQGLESLNALANRAGVKGVSSTELSLITKRFDQGLKEISSYVASAPLQDVRLVAGVTESLSKTSAGVRRDSAISITSPIHEGDVASPVTAFEGAVVFDINVKRLNDTHTVRIDLSEMGTAPRTLGAVTAHINDKLQAAGLETRIGRERQAAEVRTLQVGGRTVTLPAGPDLWSLAIRGVSTEAVSFSAPDPSDAVYVVQGTGTGGAHEVLKFQADTATAATPASARIGETQWIDGRVSQTPLPEGIKTVRASATGPDGALWLVADMEEGPGNLPIKGQSDVALIKLDSAGRVVSTRALGAADQASGYALAVDDAGRVAVAGSVTGSLIPGQSGDVAGELDSFVTMYDANGQELWTQRRGARAADEATGVKFSADGQVIVTGRAKSAMPGAAGIGGWDSYVQAFTSSQPYPTAAWTATVDGTVQFGSTGDDAVQATAVNGNSLYTAGEEDGRLIVRRFQLTAGGEPQLLSTRDLGVMNGSVKGLQVDQGQVIVAGVTRNAALDVGTVNQAHNGGLDAFVAVLSEDLTASGAERLTYIGTENEDAVSDVKLLDGKLWMTGTSARSVTAEDDDPVQGYLSRVDPLTGVVEWSRSWAGQNEQAAPLTLAVASGASSVLDRLGLPSGEIVQSESKKLVDATALRVGDRFSVVPASGGRAVAVTIDARDTLQTLARKIELASGARLKVTVASESAPAENAREGLNAVLAGVQRLSITARDGREGAVLVSGEPGRDALAGLGLSAGFIGPTATKDGPRTFGLDLPQALSLLTEEARTASGERLQAAMKAVRDAYRSLAPASTSNATSGPVPAYLTAQLANYQAALARLGG</sequence>
<dbReference type="InterPro" id="IPR052918">
    <property type="entry name" value="Motility_Chemotaxis_Reg"/>
</dbReference>
<proteinExistence type="predicted"/>
<dbReference type="PANTHER" id="PTHR35580:SF1">
    <property type="entry name" value="PHYTASE-LIKE DOMAIN-CONTAINING PROTEIN"/>
    <property type="match status" value="1"/>
</dbReference>
<gene>
    <name evidence="1" type="ORF">FHS65_000587</name>
</gene>
<dbReference type="RefSeq" id="WP_123287255.1">
    <property type="nucleotide sequence ID" value="NZ_JACIJB010000001.1"/>
</dbReference>
<dbReference type="AlphaFoldDB" id="A0A7W9A1U9"/>
<comment type="caution">
    <text evidence="1">The sequence shown here is derived from an EMBL/GenBank/DDBJ whole genome shotgun (WGS) entry which is preliminary data.</text>
</comment>
<dbReference type="SUPFAM" id="SSF75011">
    <property type="entry name" value="3-carboxy-cis,cis-mucoante lactonizing enzyme"/>
    <property type="match status" value="1"/>
</dbReference>
<dbReference type="OrthoDB" id="7196243at2"/>
<name>A0A7W9A1U9_9CAUL</name>
<evidence type="ECO:0000313" key="2">
    <source>
        <dbReference type="Proteomes" id="UP000548978"/>
    </source>
</evidence>